<dbReference type="Proteomes" id="UP000237000">
    <property type="component" value="Unassembled WGS sequence"/>
</dbReference>
<dbReference type="EMBL" id="JXTC01000148">
    <property type="protein sequence ID" value="PON85394.1"/>
    <property type="molecule type" value="Genomic_DNA"/>
</dbReference>
<evidence type="ECO:0000313" key="1">
    <source>
        <dbReference type="EMBL" id="PON85394.1"/>
    </source>
</evidence>
<organism evidence="1 2">
    <name type="scientific">Trema orientale</name>
    <name type="common">Charcoal tree</name>
    <name type="synonym">Celtis orientalis</name>
    <dbReference type="NCBI Taxonomy" id="63057"/>
    <lineage>
        <taxon>Eukaryota</taxon>
        <taxon>Viridiplantae</taxon>
        <taxon>Streptophyta</taxon>
        <taxon>Embryophyta</taxon>
        <taxon>Tracheophyta</taxon>
        <taxon>Spermatophyta</taxon>
        <taxon>Magnoliopsida</taxon>
        <taxon>eudicotyledons</taxon>
        <taxon>Gunneridae</taxon>
        <taxon>Pentapetalae</taxon>
        <taxon>rosids</taxon>
        <taxon>fabids</taxon>
        <taxon>Rosales</taxon>
        <taxon>Cannabaceae</taxon>
        <taxon>Trema</taxon>
    </lineage>
</organism>
<proteinExistence type="predicted"/>
<evidence type="ECO:0000313" key="2">
    <source>
        <dbReference type="Proteomes" id="UP000237000"/>
    </source>
</evidence>
<comment type="caution">
    <text evidence="1">The sequence shown here is derived from an EMBL/GenBank/DDBJ whole genome shotgun (WGS) entry which is preliminary data.</text>
</comment>
<name>A0A2P5EIP9_TREOI</name>
<accession>A0A2P5EIP9</accession>
<dbReference type="InParanoid" id="A0A2P5EIP9"/>
<protein>
    <submittedName>
        <fullName evidence="1">Uncharacterized protein</fullName>
    </submittedName>
</protein>
<reference evidence="2" key="1">
    <citation type="submission" date="2016-06" db="EMBL/GenBank/DDBJ databases">
        <title>Parallel loss of symbiosis genes in relatives of nitrogen-fixing non-legume Parasponia.</title>
        <authorList>
            <person name="Van Velzen R."/>
            <person name="Holmer R."/>
            <person name="Bu F."/>
            <person name="Rutten L."/>
            <person name="Van Zeijl A."/>
            <person name="Liu W."/>
            <person name="Santuari L."/>
            <person name="Cao Q."/>
            <person name="Sharma T."/>
            <person name="Shen D."/>
            <person name="Roswanjaya Y."/>
            <person name="Wardhani T."/>
            <person name="Kalhor M.S."/>
            <person name="Jansen J."/>
            <person name="Van den Hoogen J."/>
            <person name="Gungor B."/>
            <person name="Hartog M."/>
            <person name="Hontelez J."/>
            <person name="Verver J."/>
            <person name="Yang W.-C."/>
            <person name="Schijlen E."/>
            <person name="Repin R."/>
            <person name="Schilthuizen M."/>
            <person name="Schranz E."/>
            <person name="Heidstra R."/>
            <person name="Miyata K."/>
            <person name="Fedorova E."/>
            <person name="Kohlen W."/>
            <person name="Bisseling T."/>
            <person name="Smit S."/>
            <person name="Geurts R."/>
        </authorList>
    </citation>
    <scope>NUCLEOTIDE SEQUENCE [LARGE SCALE GENOMIC DNA]</scope>
    <source>
        <strain evidence="2">cv. RG33-2</strain>
    </source>
</reference>
<keyword evidence="2" id="KW-1185">Reference proteome</keyword>
<gene>
    <name evidence="1" type="ORF">TorRG33x02_188040</name>
</gene>
<dbReference type="AlphaFoldDB" id="A0A2P5EIP9"/>
<sequence length="74" mass="8533">MVFNGKKKKKTEGGRRVVLPLRKAALHYMCLYLLKSNKVREYLFKKDAHGSYVVNVRRGGFMSWDSPIRSGMLA</sequence>